<sequence length="125" mass="12930">MKATMGLVYGILLLSILLNVLGSAESYCTIKNSSSSPIVLLPLSAPAIKIKVNPGDLVQIPSGYLNCIVKNGVTGKLSSPLKLIDGGVVVCVDGVVKRTINIYPGDLLNGIISLISTALPIVEGL</sequence>
<feature type="chain" id="PRO_5035937018" evidence="1">
    <location>
        <begin position="27"/>
        <end position="125"/>
    </location>
</feature>
<reference evidence="2" key="1">
    <citation type="submission" date="2021-08" db="EMBL/GenBank/DDBJ databases">
        <title>WGS assembly of Ceratopteris richardii.</title>
        <authorList>
            <person name="Marchant D.B."/>
            <person name="Chen G."/>
            <person name="Jenkins J."/>
            <person name="Shu S."/>
            <person name="Leebens-Mack J."/>
            <person name="Grimwood J."/>
            <person name="Schmutz J."/>
            <person name="Soltis P."/>
            <person name="Soltis D."/>
            <person name="Chen Z.-H."/>
        </authorList>
    </citation>
    <scope>NUCLEOTIDE SEQUENCE</scope>
    <source>
        <strain evidence="2">Whitten #5841</strain>
        <tissue evidence="2">Leaf</tissue>
    </source>
</reference>
<evidence type="ECO:0000313" key="3">
    <source>
        <dbReference type="Proteomes" id="UP000825935"/>
    </source>
</evidence>
<name>A0A8T2TLZ1_CERRI</name>
<proteinExistence type="predicted"/>
<protein>
    <submittedName>
        <fullName evidence="2">Uncharacterized protein</fullName>
    </submittedName>
</protein>
<accession>A0A8T2TLZ1</accession>
<evidence type="ECO:0000313" key="2">
    <source>
        <dbReference type="EMBL" id="KAH7423430.1"/>
    </source>
</evidence>
<gene>
    <name evidence="2" type="ORF">KP509_12G055500</name>
</gene>
<evidence type="ECO:0000256" key="1">
    <source>
        <dbReference type="SAM" id="SignalP"/>
    </source>
</evidence>
<dbReference type="AlphaFoldDB" id="A0A8T2TLZ1"/>
<dbReference type="EMBL" id="CM035417">
    <property type="protein sequence ID" value="KAH7423430.1"/>
    <property type="molecule type" value="Genomic_DNA"/>
</dbReference>
<organism evidence="2 3">
    <name type="scientific">Ceratopteris richardii</name>
    <name type="common">Triangle waterfern</name>
    <dbReference type="NCBI Taxonomy" id="49495"/>
    <lineage>
        <taxon>Eukaryota</taxon>
        <taxon>Viridiplantae</taxon>
        <taxon>Streptophyta</taxon>
        <taxon>Embryophyta</taxon>
        <taxon>Tracheophyta</taxon>
        <taxon>Polypodiopsida</taxon>
        <taxon>Polypodiidae</taxon>
        <taxon>Polypodiales</taxon>
        <taxon>Pteridineae</taxon>
        <taxon>Pteridaceae</taxon>
        <taxon>Parkerioideae</taxon>
        <taxon>Ceratopteris</taxon>
    </lineage>
</organism>
<keyword evidence="1" id="KW-0732">Signal</keyword>
<comment type="caution">
    <text evidence="2">The sequence shown here is derived from an EMBL/GenBank/DDBJ whole genome shotgun (WGS) entry which is preliminary data.</text>
</comment>
<keyword evidence="3" id="KW-1185">Reference proteome</keyword>
<dbReference type="Proteomes" id="UP000825935">
    <property type="component" value="Chromosome 12"/>
</dbReference>
<feature type="signal peptide" evidence="1">
    <location>
        <begin position="1"/>
        <end position="26"/>
    </location>
</feature>
<dbReference type="OrthoDB" id="1930106at2759"/>